<dbReference type="CDD" id="cd02883">
    <property type="entry name" value="NUDIX_Hydrolase"/>
    <property type="match status" value="1"/>
</dbReference>
<evidence type="ECO:0000313" key="2">
    <source>
        <dbReference type="Proteomes" id="UP000756132"/>
    </source>
</evidence>
<protein>
    <recommendedName>
        <fullName evidence="3">Nudix hydrolase domain-containing protein</fullName>
    </recommendedName>
</protein>
<proteinExistence type="predicted"/>
<accession>A0A9Q8L913</accession>
<dbReference type="Gene3D" id="3.90.79.10">
    <property type="entry name" value="Nucleoside Triphosphate Pyrophosphohydrolase"/>
    <property type="match status" value="1"/>
</dbReference>
<dbReference type="InterPro" id="IPR020084">
    <property type="entry name" value="NUDIX_hydrolase_CS"/>
</dbReference>
<gene>
    <name evidence="1" type="ORF">CLAFUR5_01423</name>
</gene>
<reference evidence="1" key="2">
    <citation type="journal article" date="2022" name="Microb. Genom.">
        <title>A chromosome-scale genome assembly of the tomato pathogen Cladosporium fulvum reveals a compartmentalized genome architecture and the presence of a dispensable chromosome.</title>
        <authorList>
            <person name="Zaccaron A.Z."/>
            <person name="Chen L.H."/>
            <person name="Samaras A."/>
            <person name="Stergiopoulos I."/>
        </authorList>
    </citation>
    <scope>NUCLEOTIDE SEQUENCE</scope>
    <source>
        <strain evidence="1">Race5_Kim</strain>
    </source>
</reference>
<evidence type="ECO:0000313" key="1">
    <source>
        <dbReference type="EMBL" id="UJO13015.1"/>
    </source>
</evidence>
<evidence type="ECO:0008006" key="3">
    <source>
        <dbReference type="Google" id="ProtNLM"/>
    </source>
</evidence>
<dbReference type="EMBL" id="CP090163">
    <property type="protein sequence ID" value="UJO13015.1"/>
    <property type="molecule type" value="Genomic_DNA"/>
</dbReference>
<dbReference type="KEGG" id="ffu:CLAFUR5_01423"/>
<sequence length="232" mass="26330">MPPRSTPPATANISSENLTISGGIAIFHLATARVVLCYHTRDKYHFLPKGRKNVHEDILNAAEREGYEESGYRNRVLALPIEHGQTEDEEASEKERAFVKEPLWTQMVPLRAGSKRQYLLFWFVGETVPVDVELWAEGDSRSGYKPPPPFPVDLTIRERIEMESVVDEEGKRRVYEPVRHEGTGVDEEEALYASELVPVEEAVTKLKGSLMADVVKRGWEAIQLKIKMEDGR</sequence>
<organism evidence="1 2">
    <name type="scientific">Passalora fulva</name>
    <name type="common">Tomato leaf mold</name>
    <name type="synonym">Cladosporium fulvum</name>
    <dbReference type="NCBI Taxonomy" id="5499"/>
    <lineage>
        <taxon>Eukaryota</taxon>
        <taxon>Fungi</taxon>
        <taxon>Dikarya</taxon>
        <taxon>Ascomycota</taxon>
        <taxon>Pezizomycotina</taxon>
        <taxon>Dothideomycetes</taxon>
        <taxon>Dothideomycetidae</taxon>
        <taxon>Mycosphaerellales</taxon>
        <taxon>Mycosphaerellaceae</taxon>
        <taxon>Fulvia</taxon>
    </lineage>
</organism>
<dbReference type="GeneID" id="71981301"/>
<dbReference type="OrthoDB" id="10259236at2759"/>
<dbReference type="PROSITE" id="PS00893">
    <property type="entry name" value="NUDIX_BOX"/>
    <property type="match status" value="1"/>
</dbReference>
<reference evidence="1" key="1">
    <citation type="submission" date="2021-12" db="EMBL/GenBank/DDBJ databases">
        <authorList>
            <person name="Zaccaron A."/>
            <person name="Stergiopoulos I."/>
        </authorList>
    </citation>
    <scope>NUCLEOTIDE SEQUENCE</scope>
    <source>
        <strain evidence="1">Race5_Kim</strain>
    </source>
</reference>
<dbReference type="RefSeq" id="XP_047757381.1">
    <property type="nucleotide sequence ID" value="XM_047900571.1"/>
</dbReference>
<keyword evidence="2" id="KW-1185">Reference proteome</keyword>
<dbReference type="AlphaFoldDB" id="A0A9Q8L913"/>
<dbReference type="GO" id="GO:0016787">
    <property type="term" value="F:hydrolase activity"/>
    <property type="evidence" value="ECO:0007669"/>
    <property type="project" value="InterPro"/>
</dbReference>
<dbReference type="InterPro" id="IPR015797">
    <property type="entry name" value="NUDIX_hydrolase-like_dom_sf"/>
</dbReference>
<dbReference type="SUPFAM" id="SSF55811">
    <property type="entry name" value="Nudix"/>
    <property type="match status" value="1"/>
</dbReference>
<dbReference type="Proteomes" id="UP000756132">
    <property type="component" value="Chromosome 1"/>
</dbReference>
<dbReference type="OMA" id="YEPRHHE"/>
<name>A0A9Q8L913_PASFU</name>